<dbReference type="Pfam" id="PF06258">
    <property type="entry name" value="Mito_fiss_Elm1"/>
    <property type="match status" value="1"/>
</dbReference>
<dbReference type="EMBL" id="PDTV01000013">
    <property type="protein sequence ID" value="PIE82738.1"/>
    <property type="molecule type" value="Genomic_DNA"/>
</dbReference>
<sequence>MTSPVRPTIVWRFGDGKAGHENQSRGLLESLARLRAVKTVEVNPLPAHTLFASQLLGCPASWQPLPTPDLLVGAGHRTHLSLLSAGRFRGGKTIVLMRPSLPLSFFDLCLIPAHDDPPRATNILATRGVLNRIQTATAPDPHQGLLLIGGTSTHFGWDNAQLLAQITTILAADSAMQWTLTTSRRTPASFLGALDTLAHRIHVVPVTATTPDWLPQQLAQAGQVWVTADSVSMIYESLTAGAAVGILEVPCKRTNRVSRGLRQLASEGWITTFESWQKHVHLQRPPQAFNEAERCAHWIHQQWLT</sequence>
<evidence type="ECO:0000313" key="1">
    <source>
        <dbReference type="EMBL" id="PIE82738.1"/>
    </source>
</evidence>
<accession>A0A2G6PDX4</accession>
<proteinExistence type="predicted"/>
<dbReference type="AlphaFoldDB" id="A0A2G6PDX4"/>
<dbReference type="Proteomes" id="UP000229278">
    <property type="component" value="Unassembled WGS sequence"/>
</dbReference>
<name>A0A2G6PDX4_9GAMM</name>
<gene>
    <name evidence="1" type="ORF">CSA09_05460</name>
</gene>
<organism evidence="1 2">
    <name type="scientific">Candidatus Contendibacter odensensis</name>
    <dbReference type="NCBI Taxonomy" id="1400860"/>
    <lineage>
        <taxon>Bacteria</taxon>
        <taxon>Pseudomonadati</taxon>
        <taxon>Pseudomonadota</taxon>
        <taxon>Gammaproteobacteria</taxon>
        <taxon>Candidatus Competibacteraceae</taxon>
        <taxon>Candidatus Contendibacter</taxon>
    </lineage>
</organism>
<dbReference type="InterPro" id="IPR009367">
    <property type="entry name" value="Elm1-like"/>
</dbReference>
<comment type="caution">
    <text evidence="1">The sequence shown here is derived from an EMBL/GenBank/DDBJ whole genome shotgun (WGS) entry which is preliminary data.</text>
</comment>
<evidence type="ECO:0000313" key="2">
    <source>
        <dbReference type="Proteomes" id="UP000229278"/>
    </source>
</evidence>
<reference evidence="1 2" key="1">
    <citation type="submission" date="2017-10" db="EMBL/GenBank/DDBJ databases">
        <title>Novel microbial diversity and functional potential in the marine mammal oral microbiome.</title>
        <authorList>
            <person name="Dudek N.K."/>
            <person name="Sun C.L."/>
            <person name="Burstein D."/>
            <person name="Kantor R.S."/>
            <person name="Aliaga Goltsman D.S."/>
            <person name="Bik E.M."/>
            <person name="Thomas B.C."/>
            <person name="Banfield J.F."/>
            <person name="Relman D.A."/>
        </authorList>
    </citation>
    <scope>NUCLEOTIDE SEQUENCE [LARGE SCALE GENOMIC DNA]</scope>
    <source>
        <strain evidence="1">DOLJORAL78_50_517</strain>
    </source>
</reference>
<protein>
    <submittedName>
        <fullName evidence="1">Nucleoside-diphosphate sugar epimerase</fullName>
    </submittedName>
</protein>